<dbReference type="Gene3D" id="3.40.50.11960">
    <property type="match status" value="1"/>
</dbReference>
<gene>
    <name evidence="2" type="ORF">PsYK624_044630</name>
</gene>
<reference evidence="2 3" key="1">
    <citation type="submission" date="2021-08" db="EMBL/GenBank/DDBJ databases">
        <title>Draft Genome Sequence of Phanerochaete sordida strain YK-624.</title>
        <authorList>
            <person name="Mori T."/>
            <person name="Dohra H."/>
            <person name="Suzuki T."/>
            <person name="Kawagishi H."/>
            <person name="Hirai H."/>
        </authorList>
    </citation>
    <scope>NUCLEOTIDE SEQUENCE [LARGE SCALE GENOMIC DNA]</scope>
    <source>
        <strain evidence="2 3">YK-624</strain>
    </source>
</reference>
<keyword evidence="3" id="KW-1185">Reference proteome</keyword>
<feature type="region of interest" description="Disordered" evidence="1">
    <location>
        <begin position="365"/>
        <end position="422"/>
    </location>
</feature>
<dbReference type="InterPro" id="IPR019341">
    <property type="entry name" value="Alpha/Gamma-adaptin-bd_p34"/>
</dbReference>
<feature type="region of interest" description="Disordered" evidence="1">
    <location>
        <begin position="270"/>
        <end position="299"/>
    </location>
</feature>
<evidence type="ECO:0000313" key="3">
    <source>
        <dbReference type="Proteomes" id="UP000703269"/>
    </source>
</evidence>
<dbReference type="PANTHER" id="PTHR14659:SF1">
    <property type="entry name" value="ALPHA- AND GAMMA-ADAPTIN-BINDING PROTEIN P34"/>
    <property type="match status" value="1"/>
</dbReference>
<feature type="compositionally biased region" description="Low complexity" evidence="1">
    <location>
        <begin position="393"/>
        <end position="405"/>
    </location>
</feature>
<comment type="caution">
    <text evidence="2">The sequence shown here is derived from an EMBL/GenBank/DDBJ whole genome shotgun (WGS) entry which is preliminary data.</text>
</comment>
<dbReference type="PANTHER" id="PTHR14659">
    <property type="entry name" value="ALPHA- AND GAMMA-ADAPTIN-BINDING PROTEIN P34"/>
    <property type="match status" value="1"/>
</dbReference>
<dbReference type="OrthoDB" id="10261384at2759"/>
<name>A0A9P3G6D5_9APHY</name>
<dbReference type="AlphaFoldDB" id="A0A9P3G6D5"/>
<protein>
    <recommendedName>
        <fullName evidence="4">Alpha/gamma-adaptin-binding protein p34</fullName>
    </recommendedName>
</protein>
<feature type="region of interest" description="Disordered" evidence="1">
    <location>
        <begin position="148"/>
        <end position="176"/>
    </location>
</feature>
<evidence type="ECO:0008006" key="4">
    <source>
        <dbReference type="Google" id="ProtNLM"/>
    </source>
</evidence>
<feature type="compositionally biased region" description="Acidic residues" evidence="1">
    <location>
        <begin position="411"/>
        <end position="422"/>
    </location>
</feature>
<proteinExistence type="predicted"/>
<organism evidence="2 3">
    <name type="scientific">Phanerochaete sordida</name>
    <dbReference type="NCBI Taxonomy" id="48140"/>
    <lineage>
        <taxon>Eukaryota</taxon>
        <taxon>Fungi</taxon>
        <taxon>Dikarya</taxon>
        <taxon>Basidiomycota</taxon>
        <taxon>Agaricomycotina</taxon>
        <taxon>Agaricomycetes</taxon>
        <taxon>Polyporales</taxon>
        <taxon>Phanerochaetaceae</taxon>
        <taxon>Phanerochaete</taxon>
    </lineage>
</organism>
<sequence length="484" mass="53014">MASESAACRILVLSSTLDKAQQFVQRVKTLSSDHSGSGDSSATTSTSDVGSTSVPWTIANKYYTADVHFEMREIHTFAGYHASEVPAVIFVWNRGELYRDHVPNISEKLQHYDPEVTLAVRFSDPAKAAVQDDEDGLDEFLSSHGFEYIDGDRSGRQPTQDGTSFSDEDSSGVPGLPRVVDALSTIMWPSLVQSAATGARKSRARELLDWAREEEAEDGLRALIAQDTGAADDGARKSRMQREMDELERWLDEEDSSRRTMDDAQAWATRDADGDADGDADWSDVPTPTIRTPGATGDEEFGFEDDFAEFVGAPMDVSYSYEALRQEPMHTGASYHTLASHSDLSVEEMLNGDDDPDLPSRAEIEEASKRIFGSASLDVPSTSHSRRSPQAKSSSLPQSATSPPQTTFPPPDDDSFSSFEETDDEFEFGAFDLSRVLGALQGMKEEIAGMTDETERRKAAARAALGLVYGLRKEDERGQGPEDL</sequence>
<evidence type="ECO:0000256" key="1">
    <source>
        <dbReference type="SAM" id="MobiDB-lite"/>
    </source>
</evidence>
<feature type="compositionally biased region" description="Polar residues" evidence="1">
    <location>
        <begin position="156"/>
        <end position="165"/>
    </location>
</feature>
<dbReference type="Proteomes" id="UP000703269">
    <property type="component" value="Unassembled WGS sequence"/>
</dbReference>
<feature type="region of interest" description="Disordered" evidence="1">
    <location>
        <begin position="31"/>
        <end position="51"/>
    </location>
</feature>
<evidence type="ECO:0000313" key="2">
    <source>
        <dbReference type="EMBL" id="GJE88380.1"/>
    </source>
</evidence>
<dbReference type="EMBL" id="BPQB01000009">
    <property type="protein sequence ID" value="GJE88380.1"/>
    <property type="molecule type" value="Genomic_DNA"/>
</dbReference>
<accession>A0A9P3G6D5</accession>